<keyword evidence="3" id="KW-1185">Reference proteome</keyword>
<feature type="compositionally biased region" description="Basic residues" evidence="1">
    <location>
        <begin position="306"/>
        <end position="317"/>
    </location>
</feature>
<dbReference type="EMBL" id="JAGTXO010000004">
    <property type="protein sequence ID" value="KAG8468329.1"/>
    <property type="molecule type" value="Genomic_DNA"/>
</dbReference>
<dbReference type="Proteomes" id="UP000751190">
    <property type="component" value="Unassembled WGS sequence"/>
</dbReference>
<dbReference type="AlphaFoldDB" id="A0A8J5XQD0"/>
<reference evidence="2" key="1">
    <citation type="submission" date="2021-05" db="EMBL/GenBank/DDBJ databases">
        <title>The genome of the haptophyte Pavlova lutheri (Diacronema luteri, Pavlovales) - a model for lipid biosynthesis in eukaryotic algae.</title>
        <authorList>
            <person name="Hulatt C.J."/>
            <person name="Posewitz M.C."/>
        </authorList>
    </citation>
    <scope>NUCLEOTIDE SEQUENCE</scope>
    <source>
        <strain evidence="2">NIVA-4/92</strain>
    </source>
</reference>
<organism evidence="2 3">
    <name type="scientific">Diacronema lutheri</name>
    <name type="common">Unicellular marine alga</name>
    <name type="synonym">Monochrysis lutheri</name>
    <dbReference type="NCBI Taxonomy" id="2081491"/>
    <lineage>
        <taxon>Eukaryota</taxon>
        <taxon>Haptista</taxon>
        <taxon>Haptophyta</taxon>
        <taxon>Pavlovophyceae</taxon>
        <taxon>Pavlovales</taxon>
        <taxon>Pavlovaceae</taxon>
        <taxon>Diacronema</taxon>
    </lineage>
</organism>
<feature type="region of interest" description="Disordered" evidence="1">
    <location>
        <begin position="222"/>
        <end position="317"/>
    </location>
</feature>
<evidence type="ECO:0000313" key="2">
    <source>
        <dbReference type="EMBL" id="KAG8468329.1"/>
    </source>
</evidence>
<proteinExistence type="predicted"/>
<evidence type="ECO:0000313" key="3">
    <source>
        <dbReference type="Proteomes" id="UP000751190"/>
    </source>
</evidence>
<dbReference type="CDD" id="cd14279">
    <property type="entry name" value="CUE"/>
    <property type="match status" value="1"/>
</dbReference>
<feature type="compositionally biased region" description="Basic and acidic residues" evidence="1">
    <location>
        <begin position="290"/>
        <end position="300"/>
    </location>
</feature>
<dbReference type="OrthoDB" id="10627893at2759"/>
<accession>A0A8J5XQD0</accession>
<feature type="compositionally biased region" description="Basic and acidic residues" evidence="1">
    <location>
        <begin position="256"/>
        <end position="277"/>
    </location>
</feature>
<dbReference type="OMA" id="ACCGENG"/>
<feature type="compositionally biased region" description="Basic and acidic residues" evidence="1">
    <location>
        <begin position="227"/>
        <end position="246"/>
    </location>
</feature>
<protein>
    <recommendedName>
        <fullName evidence="4">CUE domain-containing protein</fullName>
    </recommendedName>
</protein>
<comment type="caution">
    <text evidence="2">The sequence shown here is derived from an EMBL/GenBank/DDBJ whole genome shotgun (WGS) entry which is preliminary data.</text>
</comment>
<gene>
    <name evidence="2" type="ORF">KFE25_013412</name>
</gene>
<evidence type="ECO:0000256" key="1">
    <source>
        <dbReference type="SAM" id="MobiDB-lite"/>
    </source>
</evidence>
<name>A0A8J5XQD0_DIALT</name>
<evidence type="ECO:0008006" key="4">
    <source>
        <dbReference type="Google" id="ProtNLM"/>
    </source>
</evidence>
<sequence length="317" mass="33027">MAAEREMREALRRSAEALTSADDVVLDYIVGALASLTSDDDEDPVALVEATVGCALAPAEACAVRLAADELRAPVAEGGDAGAAPSRIAAPLIVVAARSAPPDHARALGQAEFKPSVGAGGCSARAVLAQCAPRGAADAAAAPSAHGATVEPPRGPRIAPVDATVLALLREMCPHVPLDVTEHVLRARCRGDKHEAAEYLLQMGVDELDALATQLERERARAAQADDAARRRERESKRSLVGRYEHVAVGGAAPPREPHGSARGKSERPAAEVRYRDGAVASVAKGQKFVVEDTRPEWDGGSRGTVKTKGKRGKGFA</sequence>